<dbReference type="STRING" id="225324.SAMN02745126_02155"/>
<dbReference type="AlphaFoldDB" id="A0A1T4N8D1"/>
<keyword evidence="3" id="KW-1185">Reference proteome</keyword>
<evidence type="ECO:0000313" key="3">
    <source>
        <dbReference type="Proteomes" id="UP000190092"/>
    </source>
</evidence>
<dbReference type="PANTHER" id="PTHR20883">
    <property type="entry name" value="PHYTANOYL-COA DIOXYGENASE DOMAIN CONTAINING 1"/>
    <property type="match status" value="1"/>
</dbReference>
<gene>
    <name evidence="2" type="ORF">SAMN02745126_02155</name>
</gene>
<name>A0A1T4N8D1_9HYPH</name>
<dbReference type="SUPFAM" id="SSF51197">
    <property type="entry name" value="Clavaminate synthase-like"/>
    <property type="match status" value="1"/>
</dbReference>
<dbReference type="InterPro" id="IPR008775">
    <property type="entry name" value="Phytyl_CoA_dOase-like"/>
</dbReference>
<accession>A0A1T4N8D1</accession>
<dbReference type="EMBL" id="FUWJ01000002">
    <property type="protein sequence ID" value="SJZ75317.1"/>
    <property type="molecule type" value="Genomic_DNA"/>
</dbReference>
<sequence length="284" mass="31826">MIQKTYKKLSPEQVAQYERDGFVCPVDAFSREQAQGWRAQLEAFERAEGQKMARGHNFKPHLLFPWVDEIVHAPQILDAVEDLIGPDIRLFHLSVWPKDPGSGAYVSWHQDSTYFALEPACHVTAWVALTDAPIEAGCMEVVPGSHKLGQLRHAEMQDTDNLLSRGQELAVDFDRSGTVYMPVKAGQFSLHHTHLVHNSRPNRSSDRRIGLGISYIPTSARCSSPVRVTAMLVRGEDRFGHFDDERRPQALAGPEERAFHAHAVGLFRQMNAEQAGGKVATVKR</sequence>
<reference evidence="3" key="1">
    <citation type="submission" date="2017-02" db="EMBL/GenBank/DDBJ databases">
        <authorList>
            <person name="Varghese N."/>
            <person name="Submissions S."/>
        </authorList>
    </citation>
    <scope>NUCLEOTIDE SEQUENCE [LARGE SCALE GENOMIC DNA]</scope>
    <source>
        <strain evidence="3">ATCC 27094</strain>
    </source>
</reference>
<dbReference type="OrthoDB" id="9791262at2"/>
<dbReference type="Gene3D" id="2.60.120.620">
    <property type="entry name" value="q2cbj1_9rhob like domain"/>
    <property type="match status" value="1"/>
</dbReference>
<proteinExistence type="predicted"/>
<dbReference type="PANTHER" id="PTHR20883:SF48">
    <property type="entry name" value="ECTOINE DIOXYGENASE"/>
    <property type="match status" value="1"/>
</dbReference>
<evidence type="ECO:0000313" key="2">
    <source>
        <dbReference type="EMBL" id="SJZ75317.1"/>
    </source>
</evidence>
<protein>
    <submittedName>
        <fullName evidence="2">Chlorinating enzyme</fullName>
    </submittedName>
</protein>
<evidence type="ECO:0000256" key="1">
    <source>
        <dbReference type="ARBA" id="ARBA00001954"/>
    </source>
</evidence>
<dbReference type="Pfam" id="PF05721">
    <property type="entry name" value="PhyH"/>
    <property type="match status" value="1"/>
</dbReference>
<organism evidence="2 3">
    <name type="scientific">Enhydrobacter aerosaccus</name>
    <dbReference type="NCBI Taxonomy" id="225324"/>
    <lineage>
        <taxon>Bacteria</taxon>
        <taxon>Pseudomonadati</taxon>
        <taxon>Pseudomonadota</taxon>
        <taxon>Alphaproteobacteria</taxon>
        <taxon>Hyphomicrobiales</taxon>
        <taxon>Enhydrobacter</taxon>
    </lineage>
</organism>
<dbReference type="RefSeq" id="WP_085933870.1">
    <property type="nucleotide sequence ID" value="NZ_FUWJ01000002.1"/>
</dbReference>
<dbReference type="GO" id="GO:0016706">
    <property type="term" value="F:2-oxoglutarate-dependent dioxygenase activity"/>
    <property type="evidence" value="ECO:0007669"/>
    <property type="project" value="UniProtKB-ARBA"/>
</dbReference>
<dbReference type="GO" id="GO:0005506">
    <property type="term" value="F:iron ion binding"/>
    <property type="evidence" value="ECO:0007669"/>
    <property type="project" value="UniProtKB-ARBA"/>
</dbReference>
<comment type="cofactor">
    <cofactor evidence="1">
        <name>Fe(2+)</name>
        <dbReference type="ChEBI" id="CHEBI:29033"/>
    </cofactor>
</comment>
<dbReference type="Proteomes" id="UP000190092">
    <property type="component" value="Unassembled WGS sequence"/>
</dbReference>